<reference evidence="2" key="1">
    <citation type="journal article" date="2012" name="Nat. Biotechnol.">
        <title>Reference genome sequence of the model plant Setaria.</title>
        <authorList>
            <person name="Bennetzen J.L."/>
            <person name="Schmutz J."/>
            <person name="Wang H."/>
            <person name="Percifield R."/>
            <person name="Hawkins J."/>
            <person name="Pontaroli A.C."/>
            <person name="Estep M."/>
            <person name="Feng L."/>
            <person name="Vaughn J.N."/>
            <person name="Grimwood J."/>
            <person name="Jenkins J."/>
            <person name="Barry K."/>
            <person name="Lindquist E."/>
            <person name="Hellsten U."/>
            <person name="Deshpande S."/>
            <person name="Wang X."/>
            <person name="Wu X."/>
            <person name="Mitros T."/>
            <person name="Triplett J."/>
            <person name="Yang X."/>
            <person name="Ye C.Y."/>
            <person name="Mauro-Herrera M."/>
            <person name="Wang L."/>
            <person name="Li P."/>
            <person name="Sharma M."/>
            <person name="Sharma R."/>
            <person name="Ronald P.C."/>
            <person name="Panaud O."/>
            <person name="Kellogg E.A."/>
            <person name="Brutnell T.P."/>
            <person name="Doust A.N."/>
            <person name="Tuskan G.A."/>
            <person name="Rokhsar D."/>
            <person name="Devos K.M."/>
        </authorList>
    </citation>
    <scope>NUCLEOTIDE SEQUENCE [LARGE SCALE GENOMIC DNA]</scope>
    <source>
        <strain evidence="2">Yugu1</strain>
    </source>
</reference>
<organism evidence="2">
    <name type="scientific">Setaria italica</name>
    <name type="common">Foxtail millet</name>
    <name type="synonym">Panicum italicum</name>
    <dbReference type="NCBI Taxonomy" id="4555"/>
    <lineage>
        <taxon>Eukaryota</taxon>
        <taxon>Viridiplantae</taxon>
        <taxon>Streptophyta</taxon>
        <taxon>Embryophyta</taxon>
        <taxon>Tracheophyta</taxon>
        <taxon>Spermatophyta</taxon>
        <taxon>Magnoliopsida</taxon>
        <taxon>Liliopsida</taxon>
        <taxon>Poales</taxon>
        <taxon>Poaceae</taxon>
        <taxon>PACMAD clade</taxon>
        <taxon>Panicoideae</taxon>
        <taxon>Panicodae</taxon>
        <taxon>Paniceae</taxon>
        <taxon>Cenchrinae</taxon>
        <taxon>Setaria</taxon>
    </lineage>
</organism>
<feature type="region of interest" description="Disordered" evidence="1">
    <location>
        <begin position="181"/>
        <end position="223"/>
    </location>
</feature>
<name>A0A368SGE2_SETIT</name>
<reference evidence="2" key="2">
    <citation type="submission" date="2015-07" db="EMBL/GenBank/DDBJ databases">
        <authorList>
            <person name="Noorani M."/>
        </authorList>
    </citation>
    <scope>NUCLEOTIDE SEQUENCE</scope>
    <source>
        <strain evidence="2">Yugu1</strain>
    </source>
</reference>
<protein>
    <recommendedName>
        <fullName evidence="3">DUF4283 domain-containing protein</fullName>
    </recommendedName>
</protein>
<evidence type="ECO:0000256" key="1">
    <source>
        <dbReference type="SAM" id="MobiDB-lite"/>
    </source>
</evidence>
<feature type="compositionally biased region" description="Polar residues" evidence="1">
    <location>
        <begin position="211"/>
        <end position="223"/>
    </location>
</feature>
<proteinExistence type="predicted"/>
<gene>
    <name evidence="2" type="ORF">SETIT_9G140500v2</name>
</gene>
<feature type="compositionally biased region" description="Pro residues" evidence="1">
    <location>
        <begin position="1"/>
        <end position="17"/>
    </location>
</feature>
<feature type="compositionally biased region" description="Polar residues" evidence="1">
    <location>
        <begin position="52"/>
        <end position="64"/>
    </location>
</feature>
<evidence type="ECO:0008006" key="3">
    <source>
        <dbReference type="Google" id="ProtNLM"/>
    </source>
</evidence>
<feature type="compositionally biased region" description="Pro residues" evidence="1">
    <location>
        <begin position="25"/>
        <end position="38"/>
    </location>
</feature>
<evidence type="ECO:0000313" key="2">
    <source>
        <dbReference type="EMBL" id="RCV41497.1"/>
    </source>
</evidence>
<dbReference type="PANTHER" id="PTHR33087">
    <property type="entry name" value="OS07G0539200 PROTEIN"/>
    <property type="match status" value="1"/>
</dbReference>
<dbReference type="PANTHER" id="PTHR33087:SF21">
    <property type="entry name" value="OS03G0782100 PROTEIN"/>
    <property type="match status" value="1"/>
</dbReference>
<feature type="region of interest" description="Disordered" evidence="1">
    <location>
        <begin position="1"/>
        <end position="81"/>
    </location>
</feature>
<feature type="compositionally biased region" description="Low complexity" evidence="1">
    <location>
        <begin position="196"/>
        <end position="206"/>
    </location>
</feature>
<dbReference type="AlphaFoldDB" id="A0A368SGE2"/>
<dbReference type="PRINTS" id="PR01217">
    <property type="entry name" value="PRICHEXTENSN"/>
</dbReference>
<sequence length="659" mass="72674">MEPLLSPHPPRPAPTPTPATRIPTPETPPPESSPPPRIPTQLPIRLLDQVDFSFSSSPDRSNGDLSCIRGESFPVQHTDSGRPTYKAALLSTSPTPPVIPTEEGSGQHPQHLQYHISLPTSIINGKLTRGVFPSPAYGQWEANLQGGAALHLANSASDSNGRRKRTASPAPAVHTLIQIWPPSSHLQKPPPPAPTTTPATYTTRRVPPTPKQSRNPTHTTSTPALAAMEFIPGELHRHPDLVIAAFCHWLKVPRDMMFVTWYHPEWFLVHLKEDGLHDKVLSLPAGLKIGGDSIRIMPWTELWHTTACMLKYKLRIYIKGVPLYAHKLETVAPLFAKETLVERLDYRTKNAAELWAKNPANFAKSGVLQLEVVSDHDEEVWHLNRGNASALRPRPVGSVNLLSYDILLHLDHIIDFNSCAPSEPWPKMHTFLWHYGVKDSERLIPRPRIDLRPVVVVPARRTQPPRISGVDILCEVAPPMVMVGRATDAPGSEQRHHIRELPPPFLVGIEGLQLKGPMLLEASLLLSSSPLPTLTKLPQLKSSAGPPAHRQLRNLGYLTGPTGAQAEAPLDAAPTPMAPPVAEQPHMATPWRRNRLAQKAQKAAEKASAKLPVERAQGMLMSKWGITKEAEPPKEAQKKKYMKMYDGPIPQAAVAMLPN</sequence>
<dbReference type="OrthoDB" id="682567at2759"/>
<dbReference type="InterPro" id="IPR053253">
    <property type="entry name" value="Sex_diff_modulator"/>
</dbReference>
<dbReference type="EMBL" id="CM003536">
    <property type="protein sequence ID" value="RCV41497.1"/>
    <property type="molecule type" value="Genomic_DNA"/>
</dbReference>
<accession>A0A368SGE2</accession>